<evidence type="ECO:0000256" key="1">
    <source>
        <dbReference type="ARBA" id="ARBA00004141"/>
    </source>
</evidence>
<dbReference type="PANTHER" id="PTHR35042">
    <property type="entry name" value="ANTHRONE OXYGENASE ENCC"/>
    <property type="match status" value="1"/>
</dbReference>
<evidence type="ECO:0000256" key="8">
    <source>
        <dbReference type="SAM" id="Phobius"/>
    </source>
</evidence>
<evidence type="ECO:0000256" key="4">
    <source>
        <dbReference type="ARBA" id="ARBA00023002"/>
    </source>
</evidence>
<keyword evidence="4" id="KW-0560">Oxidoreductase</keyword>
<evidence type="ECO:0000256" key="7">
    <source>
        <dbReference type="ARBA" id="ARBA00034313"/>
    </source>
</evidence>
<evidence type="ECO:0008006" key="11">
    <source>
        <dbReference type="Google" id="ProtNLM"/>
    </source>
</evidence>
<dbReference type="InterPro" id="IPR013901">
    <property type="entry name" value="Anthrone_oxy"/>
</dbReference>
<keyword evidence="6 8" id="KW-0472">Membrane</keyword>
<feature type="transmembrane region" description="Helical" evidence="8">
    <location>
        <begin position="77"/>
        <end position="96"/>
    </location>
</feature>
<evidence type="ECO:0000256" key="5">
    <source>
        <dbReference type="ARBA" id="ARBA00023033"/>
    </source>
</evidence>
<proteinExistence type="inferred from homology"/>
<dbReference type="GO" id="GO:0016020">
    <property type="term" value="C:membrane"/>
    <property type="evidence" value="ECO:0007669"/>
    <property type="project" value="UniProtKB-SubCell"/>
</dbReference>
<protein>
    <recommendedName>
        <fullName evidence="11">DUF1772-domain-containing protein</fullName>
    </recommendedName>
</protein>
<feature type="transmembrane region" description="Helical" evidence="8">
    <location>
        <begin position="51"/>
        <end position="70"/>
    </location>
</feature>
<dbReference type="Proteomes" id="UP001271007">
    <property type="component" value="Unassembled WGS sequence"/>
</dbReference>
<evidence type="ECO:0000313" key="9">
    <source>
        <dbReference type="EMBL" id="KAK3046354.1"/>
    </source>
</evidence>
<evidence type="ECO:0000256" key="3">
    <source>
        <dbReference type="ARBA" id="ARBA00022989"/>
    </source>
</evidence>
<comment type="caution">
    <text evidence="9">The sequence shown here is derived from an EMBL/GenBank/DDBJ whole genome shotgun (WGS) entry which is preliminary data.</text>
</comment>
<keyword evidence="10" id="KW-1185">Reference proteome</keyword>
<sequence>MASPAAVAVVTGAFLSGVMMNLFLLTIPVLLETSSSSTHLLRQWNLIFYRGHIQGPLISIATSLIHMFAAWRSGERLFAVAGIVTTSMIPYTWIIMRNVNSALFEAVQWSDHEKETRSEEVAGLVAAWSRYNAVRAMFPLCGAVMGMTLLVLKG</sequence>
<gene>
    <name evidence="9" type="ORF">LTR09_012170</name>
</gene>
<keyword evidence="5" id="KW-0503">Monooxygenase</keyword>
<evidence type="ECO:0000256" key="6">
    <source>
        <dbReference type="ARBA" id="ARBA00023136"/>
    </source>
</evidence>
<accession>A0AAJ0D5G6</accession>
<keyword evidence="2 8" id="KW-0812">Transmembrane</keyword>
<organism evidence="9 10">
    <name type="scientific">Extremus antarcticus</name>
    <dbReference type="NCBI Taxonomy" id="702011"/>
    <lineage>
        <taxon>Eukaryota</taxon>
        <taxon>Fungi</taxon>
        <taxon>Dikarya</taxon>
        <taxon>Ascomycota</taxon>
        <taxon>Pezizomycotina</taxon>
        <taxon>Dothideomycetes</taxon>
        <taxon>Dothideomycetidae</taxon>
        <taxon>Mycosphaerellales</taxon>
        <taxon>Extremaceae</taxon>
        <taxon>Extremus</taxon>
    </lineage>
</organism>
<dbReference type="Pfam" id="PF08592">
    <property type="entry name" value="Anthrone_oxy"/>
    <property type="match status" value="1"/>
</dbReference>
<reference evidence="9" key="1">
    <citation type="submission" date="2023-04" db="EMBL/GenBank/DDBJ databases">
        <title>Black Yeasts Isolated from many extreme environments.</title>
        <authorList>
            <person name="Coleine C."/>
            <person name="Stajich J.E."/>
            <person name="Selbmann L."/>
        </authorList>
    </citation>
    <scope>NUCLEOTIDE SEQUENCE</scope>
    <source>
        <strain evidence="9">CCFEE 5312</strain>
    </source>
</reference>
<dbReference type="PANTHER" id="PTHR35042:SF3">
    <property type="entry name" value="ANTHRONE OXYGENASE-RELATED"/>
    <property type="match status" value="1"/>
</dbReference>
<feature type="transmembrane region" description="Helical" evidence="8">
    <location>
        <begin position="133"/>
        <end position="152"/>
    </location>
</feature>
<evidence type="ECO:0000256" key="2">
    <source>
        <dbReference type="ARBA" id="ARBA00022692"/>
    </source>
</evidence>
<dbReference type="GO" id="GO:0004497">
    <property type="term" value="F:monooxygenase activity"/>
    <property type="evidence" value="ECO:0007669"/>
    <property type="project" value="UniProtKB-KW"/>
</dbReference>
<evidence type="ECO:0000313" key="10">
    <source>
        <dbReference type="Proteomes" id="UP001271007"/>
    </source>
</evidence>
<dbReference type="AlphaFoldDB" id="A0AAJ0D5G6"/>
<keyword evidence="3 8" id="KW-1133">Transmembrane helix</keyword>
<comment type="subcellular location">
    <subcellularLocation>
        <location evidence="1">Membrane</location>
        <topology evidence="1">Multi-pass membrane protein</topology>
    </subcellularLocation>
</comment>
<feature type="transmembrane region" description="Helical" evidence="8">
    <location>
        <begin position="7"/>
        <end position="31"/>
    </location>
</feature>
<comment type="similarity">
    <text evidence="7">Belongs to the anthrone oxygenase family.</text>
</comment>
<dbReference type="EMBL" id="JAWDJX010000098">
    <property type="protein sequence ID" value="KAK3046354.1"/>
    <property type="molecule type" value="Genomic_DNA"/>
</dbReference>
<name>A0AAJ0D5G6_9PEZI</name>